<dbReference type="InterPro" id="IPR029044">
    <property type="entry name" value="Nucleotide-diphossugar_trans"/>
</dbReference>
<dbReference type="EMBL" id="BARU01016493">
    <property type="protein sequence ID" value="GAH61184.1"/>
    <property type="molecule type" value="Genomic_DNA"/>
</dbReference>
<reference evidence="2" key="1">
    <citation type="journal article" date="2014" name="Front. Microbiol.">
        <title>High frequency of phylogenetically diverse reductive dehalogenase-homologous genes in deep subseafloor sedimentary metagenomes.</title>
        <authorList>
            <person name="Kawai M."/>
            <person name="Futagami T."/>
            <person name="Toyoda A."/>
            <person name="Takaki Y."/>
            <person name="Nishi S."/>
            <person name="Hori S."/>
            <person name="Arai W."/>
            <person name="Tsubouchi T."/>
            <person name="Morono Y."/>
            <person name="Uchiyama I."/>
            <person name="Ito T."/>
            <person name="Fujiyama A."/>
            <person name="Inagaki F."/>
            <person name="Takami H."/>
        </authorList>
    </citation>
    <scope>NUCLEOTIDE SEQUENCE</scope>
    <source>
        <strain evidence="2">Expedition CK06-06</strain>
    </source>
</reference>
<gene>
    <name evidence="2" type="ORF">S03H2_27404</name>
</gene>
<dbReference type="InterPro" id="IPR001173">
    <property type="entry name" value="Glyco_trans_2-like"/>
</dbReference>
<evidence type="ECO:0000259" key="1">
    <source>
        <dbReference type="Pfam" id="PF00535"/>
    </source>
</evidence>
<feature type="non-terminal residue" evidence="2">
    <location>
        <position position="1"/>
    </location>
</feature>
<dbReference type="SUPFAM" id="SSF53448">
    <property type="entry name" value="Nucleotide-diphospho-sugar transferases"/>
    <property type="match status" value="1"/>
</dbReference>
<proteinExistence type="predicted"/>
<comment type="caution">
    <text evidence="2">The sequence shown here is derived from an EMBL/GenBank/DDBJ whole genome shotgun (WGS) entry which is preliminary data.</text>
</comment>
<dbReference type="Gene3D" id="3.90.550.10">
    <property type="entry name" value="Spore Coat Polysaccharide Biosynthesis Protein SpsA, Chain A"/>
    <property type="match status" value="1"/>
</dbReference>
<name>X1I512_9ZZZZ</name>
<organism evidence="2">
    <name type="scientific">marine sediment metagenome</name>
    <dbReference type="NCBI Taxonomy" id="412755"/>
    <lineage>
        <taxon>unclassified sequences</taxon>
        <taxon>metagenomes</taxon>
        <taxon>ecological metagenomes</taxon>
    </lineage>
</organism>
<sequence>KTQVGLPGARNVGLLHSNYKIVGFIDDDCFPIRNDFLERAYKWLNLKKYNIIGVGGPIYVRSNEPRFVRSKIKGLKSLFNIKQFLRLLLEIIETQNYKLQKLVFVNKIQGGNCFFNTEILKLCGGFDQRFDGNYYREDTDVSMSIKKYGVFVSDPRMPVNHIWVKYAGCRRKADEFYSNVLSNTIFLIMKHKRILIEVILDTFFDIVGIFKIFITGFDNDGHKIKRVNFIKSVFKGISLGFKKNLFPKKFPPVVIDEKIYYLAIIKTENRLNFAMKITLKKNLLIILLLLVI</sequence>
<evidence type="ECO:0000313" key="2">
    <source>
        <dbReference type="EMBL" id="GAH61184.1"/>
    </source>
</evidence>
<dbReference type="CDD" id="cd00761">
    <property type="entry name" value="Glyco_tranf_GTA_type"/>
    <property type="match status" value="1"/>
</dbReference>
<protein>
    <recommendedName>
        <fullName evidence="1">Glycosyltransferase 2-like domain-containing protein</fullName>
    </recommendedName>
</protein>
<dbReference type="Pfam" id="PF00535">
    <property type="entry name" value="Glycos_transf_2"/>
    <property type="match status" value="1"/>
</dbReference>
<dbReference type="AlphaFoldDB" id="X1I512"/>
<feature type="domain" description="Glycosyltransferase 2-like" evidence="1">
    <location>
        <begin position="4"/>
        <end position="77"/>
    </location>
</feature>
<accession>X1I512</accession>